<dbReference type="CDD" id="cd03397">
    <property type="entry name" value="PAP2_acid_phosphatase"/>
    <property type="match status" value="1"/>
</dbReference>
<dbReference type="SMART" id="SM00014">
    <property type="entry name" value="acidPPc"/>
    <property type="match status" value="1"/>
</dbReference>
<dbReference type="InterPro" id="IPR036938">
    <property type="entry name" value="PAP2/HPO_sf"/>
</dbReference>
<dbReference type="InterPro" id="IPR000326">
    <property type="entry name" value="PAP2/HPO"/>
</dbReference>
<comment type="similarity">
    <text evidence="1">Belongs to the class A bacterial acid phosphatase family.</text>
</comment>
<evidence type="ECO:0000256" key="1">
    <source>
        <dbReference type="PIRNR" id="PIRNR000897"/>
    </source>
</evidence>
<evidence type="ECO:0000259" key="3">
    <source>
        <dbReference type="SMART" id="SM00014"/>
    </source>
</evidence>
<feature type="domain" description="Phosphatidic acid phosphatase type 2/haloperoxidase" evidence="3">
    <location>
        <begin position="114"/>
        <end position="226"/>
    </location>
</feature>
<evidence type="ECO:0000313" key="5">
    <source>
        <dbReference type="Proteomes" id="UP001596542"/>
    </source>
</evidence>
<dbReference type="PROSITE" id="PS51257">
    <property type="entry name" value="PROKAR_LIPOPROTEIN"/>
    <property type="match status" value="1"/>
</dbReference>
<evidence type="ECO:0000313" key="4">
    <source>
        <dbReference type="EMBL" id="MFC7289019.1"/>
    </source>
</evidence>
<sequence length="249" mass="27339">MYFIRKHAAMALLFSLTACATQVPLQAETAVSNTKMAAMADADSWTYLSPAQIDSTRFLGPPPDAAATRREIEFMLSLQAQRTPAQVKLAVADHEQSVFRFASIIGDGFRPDRLPLTASLFETLHETGNVMEKQGKNKWKRVRPPLADARIQPVAKYSRSGSYPSGHATFSFLSAIVLADLLPEKSEQIFARAREFGENRVIGGVHYPSDVAAGQRLATLIAVLIQQNPAFQQDFAAARAELRAAMHLP</sequence>
<protein>
    <recommendedName>
        <fullName evidence="1">Acid phosphatase</fullName>
        <ecNumber evidence="1">3.1.3.2</ecNumber>
    </recommendedName>
</protein>
<dbReference type="SUPFAM" id="SSF48317">
    <property type="entry name" value="Acid phosphatase/Vanadium-dependent haloperoxidase"/>
    <property type="match status" value="1"/>
</dbReference>
<reference evidence="5" key="1">
    <citation type="journal article" date="2019" name="Int. J. Syst. Evol. Microbiol.">
        <title>The Global Catalogue of Microorganisms (GCM) 10K type strain sequencing project: providing services to taxonomists for standard genome sequencing and annotation.</title>
        <authorList>
            <consortium name="The Broad Institute Genomics Platform"/>
            <consortium name="The Broad Institute Genome Sequencing Center for Infectious Disease"/>
            <person name="Wu L."/>
            <person name="Ma J."/>
        </authorList>
    </citation>
    <scope>NUCLEOTIDE SEQUENCE [LARGE SCALE GENOMIC DNA]</scope>
    <source>
        <strain evidence="5">KACC 12508</strain>
    </source>
</reference>
<dbReference type="Gene3D" id="1.20.144.10">
    <property type="entry name" value="Phosphatidic acid phosphatase type 2/haloperoxidase"/>
    <property type="match status" value="1"/>
</dbReference>
<dbReference type="InterPro" id="IPR001011">
    <property type="entry name" value="Acid_Pase_classA_bac"/>
</dbReference>
<keyword evidence="2" id="KW-0732">Signal</keyword>
<dbReference type="RefSeq" id="WP_382272402.1">
    <property type="nucleotide sequence ID" value="NZ_JBHTBU010000002.1"/>
</dbReference>
<feature type="chain" id="PRO_5045260648" description="Acid phosphatase" evidence="2">
    <location>
        <begin position="21"/>
        <end position="249"/>
    </location>
</feature>
<accession>A0ABW2ID65</accession>
<comment type="catalytic activity">
    <reaction evidence="1">
        <text>a phosphate monoester + H2O = an alcohol + phosphate</text>
        <dbReference type="Rhea" id="RHEA:15017"/>
        <dbReference type="ChEBI" id="CHEBI:15377"/>
        <dbReference type="ChEBI" id="CHEBI:30879"/>
        <dbReference type="ChEBI" id="CHEBI:43474"/>
        <dbReference type="ChEBI" id="CHEBI:67140"/>
        <dbReference type="EC" id="3.1.3.2"/>
    </reaction>
</comment>
<name>A0ABW2ID65_9BURK</name>
<gene>
    <name evidence="4" type="ORF">ACFQPC_13290</name>
</gene>
<dbReference type="Pfam" id="PF01569">
    <property type="entry name" value="PAP2"/>
    <property type="match status" value="1"/>
</dbReference>
<dbReference type="PIRSF" id="PIRSF000897">
    <property type="entry name" value="Acid_Ptase_ClsA"/>
    <property type="match status" value="1"/>
</dbReference>
<dbReference type="EMBL" id="JBHTBU010000002">
    <property type="protein sequence ID" value="MFC7289019.1"/>
    <property type="molecule type" value="Genomic_DNA"/>
</dbReference>
<keyword evidence="5" id="KW-1185">Reference proteome</keyword>
<comment type="caution">
    <text evidence="4">The sequence shown here is derived from an EMBL/GenBank/DDBJ whole genome shotgun (WGS) entry which is preliminary data.</text>
</comment>
<proteinExistence type="inferred from homology"/>
<dbReference type="EC" id="3.1.3.2" evidence="1"/>
<keyword evidence="1" id="KW-0378">Hydrolase</keyword>
<evidence type="ECO:0000256" key="2">
    <source>
        <dbReference type="SAM" id="SignalP"/>
    </source>
</evidence>
<feature type="signal peptide" evidence="2">
    <location>
        <begin position="1"/>
        <end position="20"/>
    </location>
</feature>
<organism evidence="4 5">
    <name type="scientific">Herminiimonas glaciei</name>
    <dbReference type="NCBI Taxonomy" id="523788"/>
    <lineage>
        <taxon>Bacteria</taxon>
        <taxon>Pseudomonadati</taxon>
        <taxon>Pseudomonadota</taxon>
        <taxon>Betaproteobacteria</taxon>
        <taxon>Burkholderiales</taxon>
        <taxon>Oxalobacteraceae</taxon>
        <taxon>Herminiimonas</taxon>
    </lineage>
</organism>
<dbReference type="Proteomes" id="UP001596542">
    <property type="component" value="Unassembled WGS sequence"/>
</dbReference>